<dbReference type="AlphaFoldDB" id="A0A1I0Q8Q5"/>
<dbReference type="EMBL" id="FOIQ01000006">
    <property type="protein sequence ID" value="SEW23243.1"/>
    <property type="molecule type" value="Genomic_DNA"/>
</dbReference>
<keyword evidence="2" id="KW-1185">Reference proteome</keyword>
<protein>
    <submittedName>
        <fullName evidence="1">Uncharacterized protein</fullName>
    </submittedName>
</protein>
<proteinExistence type="predicted"/>
<sequence length="70" mass="7982">MSRQTPDCKICCYPTAINNNNAQLLVDSTGYTLYNSAAYRSHTRQSADVNRLQRLNLSIMRHATNDFNTQ</sequence>
<name>A0A1I0Q8Q5_9BACT</name>
<dbReference type="Proteomes" id="UP000199373">
    <property type="component" value="Unassembled WGS sequence"/>
</dbReference>
<evidence type="ECO:0000313" key="2">
    <source>
        <dbReference type="Proteomes" id="UP000199373"/>
    </source>
</evidence>
<reference evidence="1 2" key="1">
    <citation type="submission" date="2016-10" db="EMBL/GenBank/DDBJ databases">
        <authorList>
            <person name="de Groot N.N."/>
        </authorList>
    </citation>
    <scope>NUCLEOTIDE SEQUENCE [LARGE SCALE GENOMIC DNA]</scope>
    <source>
        <strain evidence="1 2">TC2-24</strain>
    </source>
</reference>
<accession>A0A1I0Q8Q5</accession>
<evidence type="ECO:0000313" key="1">
    <source>
        <dbReference type="EMBL" id="SEW23243.1"/>
    </source>
</evidence>
<gene>
    <name evidence="1" type="ORF">SAMN04487850_2246</name>
</gene>
<dbReference type="RefSeq" id="WP_143065780.1">
    <property type="nucleotide sequence ID" value="NZ_FOIQ01000006.1"/>
</dbReference>
<organism evidence="1 2">
    <name type="scientific">Prevotella aff. ruminicola Tc2-24</name>
    <dbReference type="NCBI Taxonomy" id="81582"/>
    <lineage>
        <taxon>Bacteria</taxon>
        <taxon>Pseudomonadati</taxon>
        <taxon>Bacteroidota</taxon>
        <taxon>Bacteroidia</taxon>
        <taxon>Bacteroidales</taxon>
        <taxon>Prevotellaceae</taxon>
        <taxon>Prevotella</taxon>
    </lineage>
</organism>